<gene>
    <name evidence="2" type="ORF">LEP1GSC186_4235</name>
</gene>
<keyword evidence="1" id="KW-0812">Transmembrane</keyword>
<evidence type="ECO:0000256" key="1">
    <source>
        <dbReference type="SAM" id="Phobius"/>
    </source>
</evidence>
<dbReference type="NCBIfam" id="NF047539">
    <property type="entry name" value="XAC2610_fam"/>
    <property type="match status" value="1"/>
</dbReference>
<evidence type="ECO:0000313" key="3">
    <source>
        <dbReference type="Proteomes" id="UP000012153"/>
    </source>
</evidence>
<dbReference type="Proteomes" id="UP000012153">
    <property type="component" value="Unassembled WGS sequence"/>
</dbReference>
<keyword evidence="1" id="KW-1133">Transmembrane helix</keyword>
<dbReference type="EMBL" id="AHOP02000031">
    <property type="protein sequence ID" value="EMO40566.1"/>
    <property type="molecule type" value="Genomic_DNA"/>
</dbReference>
<feature type="transmembrane region" description="Helical" evidence="1">
    <location>
        <begin position="15"/>
        <end position="33"/>
    </location>
</feature>
<keyword evidence="1" id="KW-0472">Membrane</keyword>
<evidence type="ECO:0000313" key="2">
    <source>
        <dbReference type="EMBL" id="EMO40566.1"/>
    </source>
</evidence>
<dbReference type="InterPro" id="IPR058087">
    <property type="entry name" value="XAC2610_dom"/>
</dbReference>
<dbReference type="AlphaFoldDB" id="M6UCL7"/>
<proteinExistence type="predicted"/>
<dbReference type="RefSeq" id="WP_004439193.1">
    <property type="nucleotide sequence ID" value="NZ_AHOP02000031.1"/>
</dbReference>
<sequence>MKEIFINSNVLKKSFFILLVFGLGIGTSIWVIICNSTNDNIKYFSNIQKLTAQLNQNSEKIIEDCITLPLNQKLKNSTTSEYLRGGVICNFTIHKDLPIYKFHLVGGIDIYNVFDRIEISKRNENTLSQTLEIERIDPPKEDEEFFVAEDMNFDGYKDIRLILYQGATGNKGYTIWLFDPSKNLFIEKKELSELVSPTFNSKTKTIRAYYNYSSCEYLNQTYKIAKNGKLIQISKERQEWIEKSKSFQQKIGKLKNGIWVYHTRLTQC</sequence>
<name>M6UCL7_9LEPT</name>
<accession>M6UCL7</accession>
<organism evidence="2 3">
    <name type="scientific">Leptospira noguchii serovar Autumnalis str. ZUN142</name>
    <dbReference type="NCBI Taxonomy" id="1085540"/>
    <lineage>
        <taxon>Bacteria</taxon>
        <taxon>Pseudomonadati</taxon>
        <taxon>Spirochaetota</taxon>
        <taxon>Spirochaetia</taxon>
        <taxon>Leptospirales</taxon>
        <taxon>Leptospiraceae</taxon>
        <taxon>Leptospira</taxon>
    </lineage>
</organism>
<comment type="caution">
    <text evidence="2">The sequence shown here is derived from an EMBL/GenBank/DDBJ whole genome shotgun (WGS) entry which is preliminary data.</text>
</comment>
<reference evidence="2 3" key="1">
    <citation type="submission" date="2013-01" db="EMBL/GenBank/DDBJ databases">
        <authorList>
            <person name="Harkins D.M."/>
            <person name="Durkin A.S."/>
            <person name="Brinkac L.M."/>
            <person name="Haft D.H."/>
            <person name="Selengut J.D."/>
            <person name="Sanka R."/>
            <person name="DePew J."/>
            <person name="Purushe J."/>
            <person name="Matthias M.A."/>
            <person name="Vinetz J.M."/>
            <person name="Sutton G.G."/>
            <person name="Nierman W.C."/>
            <person name="Fouts D.E."/>
        </authorList>
    </citation>
    <scope>NUCLEOTIDE SEQUENCE [LARGE SCALE GENOMIC DNA]</scope>
    <source>
        <strain evidence="2 3">ZUN142</strain>
    </source>
</reference>
<protein>
    <submittedName>
        <fullName evidence="2">Uncharacterized protein</fullName>
    </submittedName>
</protein>